<dbReference type="InterPro" id="IPR014710">
    <property type="entry name" value="RmlC-like_jellyroll"/>
</dbReference>
<proteinExistence type="predicted"/>
<accession>A0A9X3TUV4</accession>
<evidence type="ECO:0000256" key="1">
    <source>
        <dbReference type="ARBA" id="ARBA00023015"/>
    </source>
</evidence>
<dbReference type="SUPFAM" id="SSF51182">
    <property type="entry name" value="RmlC-like cupins"/>
    <property type="match status" value="1"/>
</dbReference>
<sequence>MDNINAVLAENLKTLRANRKLSLDKVAELTGVSKTMLSQIERGESNPTIHTVWKIATGLKISFTALINQPQPDTVVVTKHDIQTLQEDNGKYRLYPFFPFDEGRRFEMYAVEIDKGGYLSADPHGAGTEEFITVFDGELTIRVNNEEYTVKTGESIRFRADRPHVYHNSGDSLTRMSMVIYYPDSV</sequence>
<evidence type="ECO:0000313" key="6">
    <source>
        <dbReference type="Proteomes" id="UP001151071"/>
    </source>
</evidence>
<evidence type="ECO:0000256" key="3">
    <source>
        <dbReference type="ARBA" id="ARBA00023163"/>
    </source>
</evidence>
<comment type="caution">
    <text evidence="5">The sequence shown here is derived from an EMBL/GenBank/DDBJ whole genome shotgun (WGS) entry which is preliminary data.</text>
</comment>
<dbReference type="Gene3D" id="1.10.260.40">
    <property type="entry name" value="lambda repressor-like DNA-binding domains"/>
    <property type="match status" value="1"/>
</dbReference>
<name>A0A9X3TUV4_9BACL</name>
<dbReference type="Proteomes" id="UP001151071">
    <property type="component" value="Unassembled WGS sequence"/>
</dbReference>
<protein>
    <submittedName>
        <fullName evidence="5">XRE family transcriptional regulator</fullName>
    </submittedName>
</protein>
<dbReference type="CDD" id="cd00093">
    <property type="entry name" value="HTH_XRE"/>
    <property type="match status" value="1"/>
</dbReference>
<evidence type="ECO:0000256" key="2">
    <source>
        <dbReference type="ARBA" id="ARBA00023125"/>
    </source>
</evidence>
<evidence type="ECO:0000313" key="5">
    <source>
        <dbReference type="EMBL" id="MDA5110850.1"/>
    </source>
</evidence>
<dbReference type="AlphaFoldDB" id="A0A9X3TUV4"/>
<dbReference type="SUPFAM" id="SSF47413">
    <property type="entry name" value="lambda repressor-like DNA-binding domains"/>
    <property type="match status" value="1"/>
</dbReference>
<keyword evidence="3" id="KW-0804">Transcription</keyword>
<dbReference type="Gene3D" id="2.60.120.10">
    <property type="entry name" value="Jelly Rolls"/>
    <property type="match status" value="1"/>
</dbReference>
<organism evidence="5 6">
    <name type="scientific">Brevibacillus thermoruber</name>
    <dbReference type="NCBI Taxonomy" id="33942"/>
    <lineage>
        <taxon>Bacteria</taxon>
        <taxon>Bacillati</taxon>
        <taxon>Bacillota</taxon>
        <taxon>Bacilli</taxon>
        <taxon>Bacillales</taxon>
        <taxon>Paenibacillaceae</taxon>
        <taxon>Brevibacillus</taxon>
    </lineage>
</organism>
<dbReference type="GO" id="GO:0005829">
    <property type="term" value="C:cytosol"/>
    <property type="evidence" value="ECO:0007669"/>
    <property type="project" value="TreeGrafter"/>
</dbReference>
<feature type="domain" description="HTH cro/C1-type" evidence="4">
    <location>
        <begin position="12"/>
        <end position="66"/>
    </location>
</feature>
<dbReference type="GO" id="GO:0003677">
    <property type="term" value="F:DNA binding"/>
    <property type="evidence" value="ECO:0007669"/>
    <property type="project" value="UniProtKB-KW"/>
</dbReference>
<reference evidence="5" key="1">
    <citation type="submission" date="2022-12" db="EMBL/GenBank/DDBJ databases">
        <title>Draft genome sequence of the thermophilic strain Brevibacillus thermoruber HT42, isolated from Los Humeros, Puebla, Mexico, with biotechnological potential.</title>
        <authorList>
            <person name="Lara Sanchez J."/>
            <person name="Solis Palacios R."/>
            <person name="Bustos Baena A.S."/>
            <person name="Ruz Baez A.E."/>
            <person name="Espinosa Luna G."/>
            <person name="Oliart Ros R.M."/>
        </authorList>
    </citation>
    <scope>NUCLEOTIDE SEQUENCE</scope>
    <source>
        <strain evidence="5">HT42</strain>
    </source>
</reference>
<dbReference type="SMART" id="SM00530">
    <property type="entry name" value="HTH_XRE"/>
    <property type="match status" value="1"/>
</dbReference>
<dbReference type="EMBL" id="JAPYYP010000046">
    <property type="protein sequence ID" value="MDA5110850.1"/>
    <property type="molecule type" value="Genomic_DNA"/>
</dbReference>
<dbReference type="PANTHER" id="PTHR46797">
    <property type="entry name" value="HTH-TYPE TRANSCRIPTIONAL REGULATOR"/>
    <property type="match status" value="1"/>
</dbReference>
<keyword evidence="2" id="KW-0238">DNA-binding</keyword>
<dbReference type="GO" id="GO:0003700">
    <property type="term" value="F:DNA-binding transcription factor activity"/>
    <property type="evidence" value="ECO:0007669"/>
    <property type="project" value="TreeGrafter"/>
</dbReference>
<dbReference type="InterPro" id="IPR011051">
    <property type="entry name" value="RmlC_Cupin_sf"/>
</dbReference>
<dbReference type="PANTHER" id="PTHR46797:SF23">
    <property type="entry name" value="HTH-TYPE TRANSCRIPTIONAL REGULATOR SUTR"/>
    <property type="match status" value="1"/>
</dbReference>
<dbReference type="Pfam" id="PF01381">
    <property type="entry name" value="HTH_3"/>
    <property type="match status" value="1"/>
</dbReference>
<evidence type="ECO:0000259" key="4">
    <source>
        <dbReference type="PROSITE" id="PS50943"/>
    </source>
</evidence>
<dbReference type="InterPro" id="IPR013096">
    <property type="entry name" value="Cupin_2"/>
</dbReference>
<dbReference type="InterPro" id="IPR010982">
    <property type="entry name" value="Lambda_DNA-bd_dom_sf"/>
</dbReference>
<dbReference type="InterPro" id="IPR001387">
    <property type="entry name" value="Cro/C1-type_HTH"/>
</dbReference>
<dbReference type="CDD" id="cd02209">
    <property type="entry name" value="cupin_XRE_C"/>
    <property type="match status" value="1"/>
</dbReference>
<dbReference type="InterPro" id="IPR050807">
    <property type="entry name" value="TransReg_Diox_bact_type"/>
</dbReference>
<dbReference type="Pfam" id="PF07883">
    <property type="entry name" value="Cupin_2"/>
    <property type="match status" value="1"/>
</dbReference>
<keyword evidence="1" id="KW-0805">Transcription regulation</keyword>
<dbReference type="PROSITE" id="PS50943">
    <property type="entry name" value="HTH_CROC1"/>
    <property type="match status" value="1"/>
</dbReference>
<keyword evidence="6" id="KW-1185">Reference proteome</keyword>
<gene>
    <name evidence="5" type="ORF">O3V59_21150</name>
</gene>